<dbReference type="NCBIfam" id="TIGR00221">
    <property type="entry name" value="nagA"/>
    <property type="match status" value="1"/>
</dbReference>
<evidence type="ECO:0000256" key="2">
    <source>
        <dbReference type="ARBA" id="ARBA00022723"/>
    </source>
</evidence>
<evidence type="ECO:0000256" key="3">
    <source>
        <dbReference type="ARBA" id="ARBA00022801"/>
    </source>
</evidence>
<dbReference type="RefSeq" id="WP_207353914.1">
    <property type="nucleotide sequence ID" value="NZ_CP071503.1"/>
</dbReference>
<keyword evidence="8" id="KW-1185">Reference proteome</keyword>
<evidence type="ECO:0000313" key="7">
    <source>
        <dbReference type="EMBL" id="QSX32673.1"/>
    </source>
</evidence>
<sequence length="374" mass="40733">MERYVVERLFDGENVHKDVLLTVENGVISSLSTNIGADDTQYLSGTLVPGFIDIQVNGGGGVQFNQAPSVEALHTIVKAHRDHGTTSMLPTIITDSFDVMEKGANAVAEYRKQYPHAVVGVHFEGPHLSIAKKGMHNPECIRQIEERDFALFCRKDLGKVLLTVAPESVSPEMIKRLTDAGVIVSLGHTNATAEMCQESFQAGATGVTHLYNAMSQLTGRSPGLVGTALLNEDVYCGLIVDHIHVHPMNSKLAIKSKGPNRTMLITDAMAPVGSNIDHFFYQGIKVFRDSYKLTLADGTIAGSVLSMIEAVQNTHFDLNIDLLETVQMASLTPARFLGISESIGQLKEGCIANMLLLNDDLTIQQIWQHGKPKK</sequence>
<feature type="domain" description="Amidohydrolase-related" evidence="6">
    <location>
        <begin position="46"/>
        <end position="366"/>
    </location>
</feature>
<dbReference type="SUPFAM" id="SSF51556">
    <property type="entry name" value="Metallo-dependent hydrolases"/>
    <property type="match status" value="1"/>
</dbReference>
<dbReference type="Gene3D" id="3.20.20.140">
    <property type="entry name" value="Metal-dependent hydrolases"/>
    <property type="match status" value="1"/>
</dbReference>
<dbReference type="PANTHER" id="PTHR11113">
    <property type="entry name" value="N-ACETYLGLUCOSAMINE-6-PHOSPHATE DEACETYLASE"/>
    <property type="match status" value="1"/>
</dbReference>
<keyword evidence="3 5" id="KW-0378">Hydrolase</keyword>
<keyword evidence="4 5" id="KW-0119">Carbohydrate metabolism</keyword>
<comment type="catalytic activity">
    <reaction evidence="5">
        <text>N-acetyl-D-glucosamine 6-phosphate + H2O = D-glucosamine 6-phosphate + acetate</text>
        <dbReference type="Rhea" id="RHEA:22936"/>
        <dbReference type="ChEBI" id="CHEBI:15377"/>
        <dbReference type="ChEBI" id="CHEBI:30089"/>
        <dbReference type="ChEBI" id="CHEBI:57513"/>
        <dbReference type="ChEBI" id="CHEBI:58725"/>
        <dbReference type="EC" id="3.5.1.25"/>
    </reaction>
</comment>
<dbReference type="EC" id="3.5.1.25" evidence="5"/>
<keyword evidence="2" id="KW-0479">Metal-binding</keyword>
<evidence type="ECO:0000256" key="5">
    <source>
        <dbReference type="PIRNR" id="PIRNR038994"/>
    </source>
</evidence>
<dbReference type="InterPro" id="IPR011059">
    <property type="entry name" value="Metal-dep_hydrolase_composite"/>
</dbReference>
<evidence type="ECO:0000259" key="6">
    <source>
        <dbReference type="Pfam" id="PF01979"/>
    </source>
</evidence>
<dbReference type="Pfam" id="PF01979">
    <property type="entry name" value="Amidohydro_1"/>
    <property type="match status" value="1"/>
</dbReference>
<dbReference type="CDD" id="cd00854">
    <property type="entry name" value="NagA"/>
    <property type="match status" value="1"/>
</dbReference>
<dbReference type="InterPro" id="IPR006680">
    <property type="entry name" value="Amidohydro-rel"/>
</dbReference>
<name>A0ABX7QML9_9GAMM</name>
<comment type="similarity">
    <text evidence="1 5">Belongs to the metallo-dependent hydrolases superfamily. NagA family.</text>
</comment>
<dbReference type="Gene3D" id="2.30.40.10">
    <property type="entry name" value="Urease, subunit C, domain 1"/>
    <property type="match status" value="1"/>
</dbReference>
<dbReference type="SUPFAM" id="SSF51338">
    <property type="entry name" value="Composite domain of metallo-dependent hydrolases"/>
    <property type="match status" value="1"/>
</dbReference>
<dbReference type="GO" id="GO:0008448">
    <property type="term" value="F:N-acetylglucosamine-6-phosphate deacetylase activity"/>
    <property type="evidence" value="ECO:0007669"/>
    <property type="project" value="UniProtKB-EC"/>
</dbReference>
<dbReference type="PIRSF" id="PIRSF038994">
    <property type="entry name" value="NagA"/>
    <property type="match status" value="1"/>
</dbReference>
<proteinExistence type="inferred from homology"/>
<organism evidence="7 8">
    <name type="scientific">Shewanella avicenniae</name>
    <dbReference type="NCBI Taxonomy" id="2814294"/>
    <lineage>
        <taxon>Bacteria</taxon>
        <taxon>Pseudomonadati</taxon>
        <taxon>Pseudomonadota</taxon>
        <taxon>Gammaproteobacteria</taxon>
        <taxon>Alteromonadales</taxon>
        <taxon>Shewanellaceae</taxon>
        <taxon>Shewanella</taxon>
    </lineage>
</organism>
<reference evidence="7 8" key="1">
    <citation type="submission" date="2021-03" db="EMBL/GenBank/DDBJ databases">
        <title>Novel species identification of genus Shewanella.</title>
        <authorList>
            <person name="Liu G."/>
            <person name="Zhang Q."/>
        </authorList>
    </citation>
    <scope>NUCLEOTIDE SEQUENCE [LARGE SCALE GENOMIC DNA]</scope>
    <source>
        <strain evidence="7 8">FJAT-51800</strain>
    </source>
</reference>
<dbReference type="EMBL" id="CP071503">
    <property type="protein sequence ID" value="QSX32673.1"/>
    <property type="molecule type" value="Genomic_DNA"/>
</dbReference>
<evidence type="ECO:0000313" key="8">
    <source>
        <dbReference type="Proteomes" id="UP000662770"/>
    </source>
</evidence>
<dbReference type="InterPro" id="IPR032466">
    <property type="entry name" value="Metal_Hydrolase"/>
</dbReference>
<evidence type="ECO:0000256" key="4">
    <source>
        <dbReference type="ARBA" id="ARBA00023277"/>
    </source>
</evidence>
<gene>
    <name evidence="7" type="primary">nagA</name>
    <name evidence="7" type="ORF">JYB87_13055</name>
</gene>
<accession>A0ABX7QML9</accession>
<dbReference type="PANTHER" id="PTHR11113:SF14">
    <property type="entry name" value="N-ACETYLGLUCOSAMINE-6-PHOSPHATE DEACETYLASE"/>
    <property type="match status" value="1"/>
</dbReference>
<dbReference type="Proteomes" id="UP000662770">
    <property type="component" value="Chromosome"/>
</dbReference>
<dbReference type="InterPro" id="IPR003764">
    <property type="entry name" value="GlcNAc_6-P_deAcase"/>
</dbReference>
<protein>
    <recommendedName>
        <fullName evidence="5">N-acetylgalactosamine-6-phosphate deacetylase</fullName>
        <ecNumber evidence="5">3.5.1.25</ecNumber>
    </recommendedName>
    <alternativeName>
        <fullName evidence="5">N-acetylglucosamine-6-phosphate deacetylase</fullName>
    </alternativeName>
</protein>
<evidence type="ECO:0000256" key="1">
    <source>
        <dbReference type="ARBA" id="ARBA00010716"/>
    </source>
</evidence>